<protein>
    <submittedName>
        <fullName evidence="1">Uncharacterized protein</fullName>
    </submittedName>
</protein>
<dbReference type="EMBL" id="MH576960">
    <property type="protein sequence ID" value="AXH66135.1"/>
    <property type="molecule type" value="Genomic_DNA"/>
</dbReference>
<dbReference type="Proteomes" id="UP000260273">
    <property type="component" value="Segment"/>
</dbReference>
<dbReference type="GeneID" id="65115154"/>
<dbReference type="RefSeq" id="YP_010097490.1">
    <property type="nucleotide sequence ID" value="NC_055758.1"/>
</dbReference>
<gene>
    <name evidence="1" type="primary">96</name>
    <name evidence="1" type="ORF">SEA_PLEAKLEY_96</name>
</gene>
<evidence type="ECO:0000313" key="2">
    <source>
        <dbReference type="Proteomes" id="UP000260273"/>
    </source>
</evidence>
<accession>A0A345M6L4</accession>
<evidence type="ECO:0000313" key="1">
    <source>
        <dbReference type="EMBL" id="AXH66135.1"/>
    </source>
</evidence>
<name>A0A345M6L4_9CAUD</name>
<keyword evidence="2" id="KW-1185">Reference proteome</keyword>
<dbReference type="KEGG" id="vg:65115154"/>
<sequence length="96" mass="10368">MIHTLYTATTTTDYATRDEARTAQLAHPERLGSSIEARPGYLVTFNAGNVRPIAGDIEEMTERAARLLTVRTVRALADGRLVDAGCGMTVGRYAVA</sequence>
<organism evidence="1 2">
    <name type="scientific">Gordonia phage Pleakley</name>
    <dbReference type="NCBI Taxonomy" id="2283246"/>
    <lineage>
        <taxon>Viruses</taxon>
        <taxon>Duplodnaviria</taxon>
        <taxon>Heunggongvirae</taxon>
        <taxon>Uroviricota</taxon>
        <taxon>Caudoviricetes</taxon>
        <taxon>Zierdtviridae</taxon>
        <taxon>Emilbogenvirinae</taxon>
        <taxon>Pleakleyvirus</taxon>
        <taxon>Pleakleyvirus pleakley</taxon>
    </lineage>
</organism>
<proteinExistence type="predicted"/>
<reference evidence="2" key="1">
    <citation type="submission" date="2018-07" db="EMBL/GenBank/DDBJ databases">
        <authorList>
            <person name="Quirk P.G."/>
            <person name="Krulwich T.A."/>
        </authorList>
    </citation>
    <scope>NUCLEOTIDE SEQUENCE [LARGE SCALE GENOMIC DNA]</scope>
</reference>